<dbReference type="AlphaFoldDB" id="A0A1T5GC00"/>
<proteinExistence type="predicted"/>
<dbReference type="RefSeq" id="WP_079667883.1">
    <property type="nucleotide sequence ID" value="NZ_FUYZ01000011.1"/>
</dbReference>
<dbReference type="SUPFAM" id="SSF159888">
    <property type="entry name" value="YdhG-like"/>
    <property type="match status" value="1"/>
</dbReference>
<evidence type="ECO:0000259" key="1">
    <source>
        <dbReference type="Pfam" id="PF08818"/>
    </source>
</evidence>
<dbReference type="PIRSF" id="PIRSF021308">
    <property type="entry name" value="UCP021308"/>
    <property type="match status" value="1"/>
</dbReference>
<dbReference type="STRING" id="619805.SAMN05660477_02698"/>
<dbReference type="Proteomes" id="UP000191112">
    <property type="component" value="Unassembled WGS sequence"/>
</dbReference>
<dbReference type="Gene3D" id="3.90.1150.200">
    <property type="match status" value="1"/>
</dbReference>
<accession>A0A1T5GC00</accession>
<dbReference type="Pfam" id="PF13376">
    <property type="entry name" value="OmdA"/>
    <property type="match status" value="1"/>
</dbReference>
<evidence type="ECO:0000313" key="2">
    <source>
        <dbReference type="EMBL" id="SKC05892.1"/>
    </source>
</evidence>
<evidence type="ECO:0000313" key="3">
    <source>
        <dbReference type="Proteomes" id="UP000191112"/>
    </source>
</evidence>
<keyword evidence="3" id="KW-1185">Reference proteome</keyword>
<protein>
    <submittedName>
        <fullName evidence="2">Uncharacterized conserved protein YdeI, YjbR/CyaY-like superfamily, DUF1801 family</fullName>
    </submittedName>
</protein>
<dbReference type="InterPro" id="IPR014922">
    <property type="entry name" value="YdhG-like"/>
</dbReference>
<sequence>MSKPERNPKVDAYLDKKSKWSQEISALRELVLEFDVQEDFKWYQPCYKVNGKNIIILGPFKDFCVLSFFKGVLLEDPKNLLEQMGENSQSSRVVKITSLDQIASHKNDYRDLIKQAINNEKEGKKVAMKTTSEYEVPEELKLMFNENPDLKTAFEKLTPGRQRGYLLHISAAKQSKTRFARIEKFIPNIMQGKGFQE</sequence>
<organism evidence="2 3">
    <name type="scientific">Soonwooa buanensis</name>
    <dbReference type="NCBI Taxonomy" id="619805"/>
    <lineage>
        <taxon>Bacteria</taxon>
        <taxon>Pseudomonadati</taxon>
        <taxon>Bacteroidota</taxon>
        <taxon>Flavobacteriia</taxon>
        <taxon>Flavobacteriales</taxon>
        <taxon>Weeksellaceae</taxon>
        <taxon>Chryseobacterium group</taxon>
        <taxon>Soonwooa</taxon>
    </lineage>
</organism>
<feature type="domain" description="YdhG-like" evidence="1">
    <location>
        <begin position="20"/>
        <end position="117"/>
    </location>
</feature>
<reference evidence="2 3" key="1">
    <citation type="submission" date="2017-02" db="EMBL/GenBank/DDBJ databases">
        <authorList>
            <person name="Peterson S.W."/>
        </authorList>
    </citation>
    <scope>NUCLEOTIDE SEQUENCE [LARGE SCALE GENOMIC DNA]</scope>
    <source>
        <strain evidence="2 3">DSM 22323</strain>
    </source>
</reference>
<gene>
    <name evidence="2" type="ORF">SAMN05660477_02698</name>
</gene>
<dbReference type="Pfam" id="PF08818">
    <property type="entry name" value="DUF1801"/>
    <property type="match status" value="1"/>
</dbReference>
<dbReference type="InterPro" id="IPR016786">
    <property type="entry name" value="YdeI_bac"/>
</dbReference>
<name>A0A1T5GC00_9FLAO</name>
<dbReference type="OrthoDB" id="214150at2"/>
<dbReference type="EMBL" id="FUYZ01000011">
    <property type="protein sequence ID" value="SKC05892.1"/>
    <property type="molecule type" value="Genomic_DNA"/>
</dbReference>